<dbReference type="EMBL" id="LR023604">
    <property type="protein sequence ID" value="SVE93223.1"/>
    <property type="molecule type" value="mRNA"/>
</dbReference>
<evidence type="ECO:0000256" key="5">
    <source>
        <dbReference type="ARBA" id="ARBA00022603"/>
    </source>
</evidence>
<comment type="subcellular location">
    <subcellularLocation>
        <location evidence="2">Cytoplasm</location>
    </subcellularLocation>
    <subcellularLocation>
        <location evidence="1">Nucleus</location>
    </subcellularLocation>
</comment>
<dbReference type="GO" id="GO:0005737">
    <property type="term" value="C:cytoplasm"/>
    <property type="evidence" value="ECO:0007669"/>
    <property type="project" value="UniProtKB-SubCell"/>
</dbReference>
<dbReference type="InterPro" id="IPR019410">
    <property type="entry name" value="Methyltransf_16"/>
</dbReference>
<dbReference type="PANTHER" id="PTHR14614">
    <property type="entry name" value="HEPATOCELLULAR CARCINOMA-ASSOCIATED ANTIGEN"/>
    <property type="match status" value="1"/>
</dbReference>
<dbReference type="Pfam" id="PF10294">
    <property type="entry name" value="Methyltransf_16"/>
    <property type="match status" value="1"/>
</dbReference>
<proteinExistence type="evidence at transcript level"/>
<reference evidence="10" key="1">
    <citation type="submission" date="2018-08" db="EMBL/GenBank/DDBJ databases">
        <authorList>
            <person name="Cornetti L."/>
        </authorList>
    </citation>
    <scope>NUCLEOTIDE SEQUENCE</scope>
    <source>
        <strain evidence="10">DE-FRO-2-1</strain>
    </source>
</reference>
<organism evidence="10">
    <name type="scientific">Moina brachiata</name>
    <dbReference type="NCBI Taxonomy" id="675436"/>
    <lineage>
        <taxon>Eukaryota</taxon>
        <taxon>Metazoa</taxon>
        <taxon>Ecdysozoa</taxon>
        <taxon>Arthropoda</taxon>
        <taxon>Crustacea</taxon>
        <taxon>Branchiopoda</taxon>
        <taxon>Diplostraca</taxon>
        <taxon>Cladocera</taxon>
        <taxon>Anomopoda</taxon>
        <taxon>Moinidae</taxon>
        <taxon>Moina</taxon>
    </lineage>
</organism>
<dbReference type="SUPFAM" id="SSF53335">
    <property type="entry name" value="S-adenosyl-L-methionine-dependent methyltransferases"/>
    <property type="match status" value="1"/>
</dbReference>
<evidence type="ECO:0000256" key="1">
    <source>
        <dbReference type="ARBA" id="ARBA00004123"/>
    </source>
</evidence>
<evidence type="ECO:0000256" key="6">
    <source>
        <dbReference type="ARBA" id="ARBA00022679"/>
    </source>
</evidence>
<dbReference type="PANTHER" id="PTHR14614:SF39">
    <property type="entry name" value="HISTIDINE PROTEIN METHYLTRANSFERASE 1 HOMOLOG"/>
    <property type="match status" value="1"/>
</dbReference>
<comment type="similarity">
    <text evidence="9">Belongs to the methyltransferase superfamily. METTL18 family.</text>
</comment>
<evidence type="ECO:0000256" key="3">
    <source>
        <dbReference type="ARBA" id="ARBA00012533"/>
    </source>
</evidence>
<evidence type="ECO:0000256" key="9">
    <source>
        <dbReference type="ARBA" id="ARBA00038126"/>
    </source>
</evidence>
<name>A0A4Y7NK11_9CRUS</name>
<evidence type="ECO:0000256" key="7">
    <source>
        <dbReference type="ARBA" id="ARBA00022691"/>
    </source>
</evidence>
<evidence type="ECO:0000256" key="8">
    <source>
        <dbReference type="ARBA" id="ARBA00023242"/>
    </source>
</evidence>
<keyword evidence="6" id="KW-0808">Transferase</keyword>
<evidence type="ECO:0000256" key="4">
    <source>
        <dbReference type="ARBA" id="ARBA00022490"/>
    </source>
</evidence>
<keyword evidence="5" id="KW-0489">Methyltransferase</keyword>
<dbReference type="InterPro" id="IPR029063">
    <property type="entry name" value="SAM-dependent_MTases_sf"/>
</dbReference>
<accession>A0A4Y7NK11</accession>
<sequence>MTKGKEEIFIPPIQKKLPLHQEKVVEYQQDTTAIFSFRNFSLVNVQYLEETLSDSNSSESFKNLTTAIQMNSDVIKGVYEGGLKIWECTEDLLDYLEKEAISFKDMNVLDLGCGAGVLGIQAVHREACSVHFQDYNTEVLELVTIPNVLLNMPTADVEKRVKLFSGDWELLEDMLDLYDVVLTAETIYSPENYLKLLSIFDKVTKPSGVIYVAAKQHYFGVGGNLRQFEKLLMESKKWRAESVFVTEEGIFD</sequence>
<gene>
    <name evidence="10" type="primary">EOG090X0C09</name>
</gene>
<evidence type="ECO:0000256" key="2">
    <source>
        <dbReference type="ARBA" id="ARBA00004496"/>
    </source>
</evidence>
<dbReference type="GO" id="GO:0005634">
    <property type="term" value="C:nucleus"/>
    <property type="evidence" value="ECO:0007669"/>
    <property type="project" value="UniProtKB-SubCell"/>
</dbReference>
<dbReference type="CDD" id="cd02440">
    <property type="entry name" value="AdoMet_MTases"/>
    <property type="match status" value="1"/>
</dbReference>
<protein>
    <recommendedName>
        <fullName evidence="3">protein-histidine N-methyltransferase</fullName>
        <ecNumber evidence="3">2.1.1.85</ecNumber>
    </recommendedName>
</protein>
<dbReference type="GO" id="GO:0018064">
    <property type="term" value="F:protein-L-histidine N-tele-methyltransferase activity"/>
    <property type="evidence" value="ECO:0007669"/>
    <property type="project" value="UniProtKB-EC"/>
</dbReference>
<dbReference type="AlphaFoldDB" id="A0A4Y7NK11"/>
<keyword evidence="7" id="KW-0949">S-adenosyl-L-methionine</keyword>
<dbReference type="Gene3D" id="3.40.50.150">
    <property type="entry name" value="Vaccinia Virus protein VP39"/>
    <property type="match status" value="1"/>
</dbReference>
<evidence type="ECO:0000313" key="10">
    <source>
        <dbReference type="EMBL" id="SVE93223.1"/>
    </source>
</evidence>
<dbReference type="GO" id="GO:0032259">
    <property type="term" value="P:methylation"/>
    <property type="evidence" value="ECO:0007669"/>
    <property type="project" value="UniProtKB-KW"/>
</dbReference>
<keyword evidence="8" id="KW-0539">Nucleus</keyword>
<dbReference type="EC" id="2.1.1.85" evidence="3"/>
<keyword evidence="4" id="KW-0963">Cytoplasm</keyword>